<proteinExistence type="predicted"/>
<evidence type="ECO:0000313" key="8">
    <source>
        <dbReference type="EMBL" id="ODV89703.1"/>
    </source>
</evidence>
<keyword evidence="9" id="KW-1185">Reference proteome</keyword>
<evidence type="ECO:0000313" key="9">
    <source>
        <dbReference type="Proteomes" id="UP000095023"/>
    </source>
</evidence>
<evidence type="ECO:0000256" key="4">
    <source>
        <dbReference type="ARBA" id="ARBA00022786"/>
    </source>
</evidence>
<accession>A0A1E4TDB9</accession>
<dbReference type="SUPFAM" id="SSF50998">
    <property type="entry name" value="Quinoprotein alcohol dehydrogenase-like"/>
    <property type="match status" value="1"/>
</dbReference>
<keyword evidence="4" id="KW-0833">Ubl conjugation pathway</keyword>
<dbReference type="OrthoDB" id="2110451at2759"/>
<evidence type="ECO:0000256" key="1">
    <source>
        <dbReference type="ARBA" id="ARBA00016067"/>
    </source>
</evidence>
<dbReference type="InterPro" id="IPR024789">
    <property type="entry name" value="APC4"/>
</dbReference>
<dbReference type="GO" id="GO:0031145">
    <property type="term" value="P:anaphase-promoting complex-dependent catabolic process"/>
    <property type="evidence" value="ECO:0007669"/>
    <property type="project" value="InterPro"/>
</dbReference>
<protein>
    <recommendedName>
        <fullName evidence="1">Anaphase-promoting complex subunit 4</fullName>
    </recommendedName>
</protein>
<dbReference type="GO" id="GO:0051301">
    <property type="term" value="P:cell division"/>
    <property type="evidence" value="ECO:0007669"/>
    <property type="project" value="UniProtKB-KW"/>
</dbReference>
<sequence>MLVVRRRNRGVLPAAAEPLLVSWSSTADLLLFALSRAVLVAYRPDGTRVWTLAVRGRPTIAAVAWSNDGTSIAASYTDGYVRICDANLGKVSSTLPLPPGDISLHPPILAWLTLDIDNSAVNVSPESALRDFFSPKIEAHLPKLSALPTAAPDSPFTSQPILDALFRPDRASDIDCIVLASQTDPTTISLSLGIQGTFAVPDASISTPLVPLAHTPTSATHAHYLICHDPTLAAIVLLPLCFRFLPRFGSFFSLLTTSSTKLQYLARYLQDAIASLADESTALQTAIDTLFSSVDTDIRKDLLTLLVIGVASPTCTEWIKNDLGERGIKKWKKSVTSAYDSFNKLLTQHIVPACERAIVILQELHGLALWAERGKPLGLDPDTVEAAIASIELLALKAYNIAATFSKEQNDFCVFIQWLSDIYDYDTKGNAYPSLDAKIQQVEDYIETSLRRPKLAQYHDSEENLSSMTCTIDENIAAIFDKTVDIVRNQIDAGLPFPLDDLQSDTKLQFDTRMLEDGYTCVLTCSGSTLNLCKFRAKNLSTDVKSLSQIDTMYTAIDTGNLRLARFVSDTIIACIVDKSTSLHLVLVSLDSSTFTAERTTVPAQIIGQTDLEDLPTAIKGHQIDTEVCIVALLGDSKRFQVLRFNV</sequence>
<dbReference type="Pfam" id="PF12896">
    <property type="entry name" value="ANAPC4"/>
    <property type="match status" value="1"/>
</dbReference>
<dbReference type="GO" id="GO:0005680">
    <property type="term" value="C:anaphase-promoting complex"/>
    <property type="evidence" value="ECO:0007669"/>
    <property type="project" value="InterPro"/>
</dbReference>
<keyword evidence="5" id="KW-0131">Cell cycle</keyword>
<dbReference type="InterPro" id="IPR024790">
    <property type="entry name" value="APC4_long_dom"/>
</dbReference>
<evidence type="ECO:0000256" key="5">
    <source>
        <dbReference type="ARBA" id="ARBA00023306"/>
    </source>
</evidence>
<gene>
    <name evidence="8" type="ORF">CANCADRAFT_142582</name>
</gene>
<evidence type="ECO:0000256" key="3">
    <source>
        <dbReference type="ARBA" id="ARBA00022776"/>
    </source>
</evidence>
<keyword evidence="2" id="KW-0132">Cell division</keyword>
<dbReference type="EMBL" id="KV453843">
    <property type="protein sequence ID" value="ODV89703.1"/>
    <property type="molecule type" value="Genomic_DNA"/>
</dbReference>
<dbReference type="InterPro" id="IPR015943">
    <property type="entry name" value="WD40/YVTN_repeat-like_dom_sf"/>
</dbReference>
<evidence type="ECO:0000259" key="6">
    <source>
        <dbReference type="Pfam" id="PF12894"/>
    </source>
</evidence>
<name>A0A1E4TDB9_9ASCO</name>
<dbReference type="Pfam" id="PF12894">
    <property type="entry name" value="ANAPC4_WD40"/>
    <property type="match status" value="1"/>
</dbReference>
<dbReference type="PANTHER" id="PTHR13260:SF0">
    <property type="entry name" value="ANAPHASE-PROMOTING COMPLEX SUBUNIT 4"/>
    <property type="match status" value="1"/>
</dbReference>
<evidence type="ECO:0000256" key="2">
    <source>
        <dbReference type="ARBA" id="ARBA00022618"/>
    </source>
</evidence>
<evidence type="ECO:0000259" key="7">
    <source>
        <dbReference type="Pfam" id="PF12896"/>
    </source>
</evidence>
<reference evidence="9" key="1">
    <citation type="submission" date="2016-02" db="EMBL/GenBank/DDBJ databases">
        <title>Comparative genomics of biotechnologically important yeasts.</title>
        <authorList>
            <consortium name="DOE Joint Genome Institute"/>
            <person name="Riley R."/>
            <person name="Haridas S."/>
            <person name="Wolfe K.H."/>
            <person name="Lopes M.R."/>
            <person name="Hittinger C.T."/>
            <person name="Goker M."/>
            <person name="Salamov A."/>
            <person name="Wisecaver J."/>
            <person name="Long T.M."/>
            <person name="Aerts A.L."/>
            <person name="Barry K."/>
            <person name="Choi C."/>
            <person name="Clum A."/>
            <person name="Coughlan A.Y."/>
            <person name="Deshpande S."/>
            <person name="Douglass A.P."/>
            <person name="Hanson S.J."/>
            <person name="Klenk H.-P."/>
            <person name="Labutti K."/>
            <person name="Lapidus A."/>
            <person name="Lindquist E."/>
            <person name="Lipzen A."/>
            <person name="Meier-Kolthoff J.P."/>
            <person name="Ohm R.A."/>
            <person name="Otillar R.P."/>
            <person name="Pangilinan J."/>
            <person name="Peng Y."/>
            <person name="Rokas A."/>
            <person name="Rosa C.A."/>
            <person name="Scheuner C."/>
            <person name="Sibirny A.A."/>
            <person name="Slot J.C."/>
            <person name="Stielow J.B."/>
            <person name="Sun H."/>
            <person name="Kurtzman C.P."/>
            <person name="Blackwell M."/>
            <person name="Jeffries T.W."/>
            <person name="Grigoriev I.V."/>
        </authorList>
    </citation>
    <scope>NUCLEOTIDE SEQUENCE [LARGE SCALE GENOMIC DNA]</scope>
    <source>
        <strain evidence="9">NRRL Y-17796</strain>
    </source>
</reference>
<dbReference type="AlphaFoldDB" id="A0A1E4TDB9"/>
<dbReference type="GO" id="GO:0034399">
    <property type="term" value="C:nuclear periphery"/>
    <property type="evidence" value="ECO:0007669"/>
    <property type="project" value="TreeGrafter"/>
</dbReference>
<dbReference type="PANTHER" id="PTHR13260">
    <property type="entry name" value="ANAPHASE PROMOTING COMPLEX SUBUNIT 4 APC4"/>
    <property type="match status" value="1"/>
</dbReference>
<dbReference type="GO" id="GO:0070979">
    <property type="term" value="P:protein K11-linked ubiquitination"/>
    <property type="evidence" value="ECO:0007669"/>
    <property type="project" value="TreeGrafter"/>
</dbReference>
<organism evidence="8 9">
    <name type="scientific">Tortispora caseinolytica NRRL Y-17796</name>
    <dbReference type="NCBI Taxonomy" id="767744"/>
    <lineage>
        <taxon>Eukaryota</taxon>
        <taxon>Fungi</taxon>
        <taxon>Dikarya</taxon>
        <taxon>Ascomycota</taxon>
        <taxon>Saccharomycotina</taxon>
        <taxon>Trigonopsidomycetes</taxon>
        <taxon>Trigonopsidales</taxon>
        <taxon>Trigonopsidaceae</taxon>
        <taxon>Tortispora</taxon>
    </lineage>
</organism>
<dbReference type="Gene3D" id="2.130.10.10">
    <property type="entry name" value="YVTN repeat-like/Quinoprotein amine dehydrogenase"/>
    <property type="match status" value="1"/>
</dbReference>
<feature type="domain" description="Anaphase-promoting complex subunit 4 long" evidence="7">
    <location>
        <begin position="237"/>
        <end position="424"/>
    </location>
</feature>
<dbReference type="InterPro" id="IPR024977">
    <property type="entry name" value="Apc4-like_WD40_dom"/>
</dbReference>
<dbReference type="Proteomes" id="UP000095023">
    <property type="component" value="Unassembled WGS sequence"/>
</dbReference>
<dbReference type="InterPro" id="IPR011047">
    <property type="entry name" value="Quinoprotein_ADH-like_sf"/>
</dbReference>
<keyword evidence="3" id="KW-0498">Mitosis</keyword>
<feature type="domain" description="Anaphase-promoting complex subunit 4-like WD40" evidence="6">
    <location>
        <begin position="21"/>
        <end position="97"/>
    </location>
</feature>